<dbReference type="EMBL" id="FLOC01000004">
    <property type="protein sequence ID" value="SBS28097.1"/>
    <property type="molecule type" value="Genomic_DNA"/>
</dbReference>
<dbReference type="GO" id="GO:0140359">
    <property type="term" value="F:ABC-type transporter activity"/>
    <property type="evidence" value="ECO:0007669"/>
    <property type="project" value="InterPro"/>
</dbReference>
<dbReference type="PROSITE" id="PS51012">
    <property type="entry name" value="ABC_TM2"/>
    <property type="match status" value="1"/>
</dbReference>
<organism evidence="10 11">
    <name type="scientific">Marinomonas aquimarina</name>
    <dbReference type="NCBI Taxonomy" id="295068"/>
    <lineage>
        <taxon>Bacteria</taxon>
        <taxon>Pseudomonadati</taxon>
        <taxon>Pseudomonadota</taxon>
        <taxon>Gammaproteobacteria</taxon>
        <taxon>Oceanospirillales</taxon>
        <taxon>Oceanospirillaceae</taxon>
        <taxon>Marinomonas</taxon>
    </lineage>
</organism>
<dbReference type="STRING" id="295068.MAQ5080_01004"/>
<proteinExistence type="inferred from homology"/>
<dbReference type="PANTHER" id="PTHR30294">
    <property type="entry name" value="MEMBRANE COMPONENT OF ABC TRANSPORTER YHHJ-RELATED"/>
    <property type="match status" value="1"/>
</dbReference>
<keyword evidence="11" id="KW-1185">Reference proteome</keyword>
<evidence type="ECO:0000256" key="6">
    <source>
        <dbReference type="ARBA" id="ARBA00022989"/>
    </source>
</evidence>
<dbReference type="InterPro" id="IPR013525">
    <property type="entry name" value="ABC2_TM"/>
</dbReference>
<evidence type="ECO:0000259" key="9">
    <source>
        <dbReference type="PROSITE" id="PS51012"/>
    </source>
</evidence>
<gene>
    <name evidence="10" type="primary">ybhS</name>
    <name evidence="10" type="ORF">MAQ5080_01004</name>
</gene>
<dbReference type="InterPro" id="IPR047817">
    <property type="entry name" value="ABC2_TM_bact-type"/>
</dbReference>
<dbReference type="RefSeq" id="WP_067206386.1">
    <property type="nucleotide sequence ID" value="NZ_FLOC01000004.1"/>
</dbReference>
<evidence type="ECO:0000256" key="2">
    <source>
        <dbReference type="ARBA" id="ARBA00007783"/>
    </source>
</evidence>
<keyword evidence="5 8" id="KW-0812">Transmembrane</keyword>
<feature type="transmembrane region" description="Helical" evidence="8">
    <location>
        <begin position="234"/>
        <end position="258"/>
    </location>
</feature>
<keyword evidence="4" id="KW-1003">Cell membrane</keyword>
<dbReference type="InterPro" id="IPR051449">
    <property type="entry name" value="ABC-2_transporter_component"/>
</dbReference>
<protein>
    <submittedName>
        <fullName evidence="10">Inner membrane transport permease YbhS</fullName>
    </submittedName>
</protein>
<evidence type="ECO:0000256" key="3">
    <source>
        <dbReference type="ARBA" id="ARBA00022448"/>
    </source>
</evidence>
<evidence type="ECO:0000256" key="1">
    <source>
        <dbReference type="ARBA" id="ARBA00004651"/>
    </source>
</evidence>
<dbReference type="OrthoDB" id="9808686at2"/>
<feature type="transmembrane region" description="Helical" evidence="8">
    <location>
        <begin position="186"/>
        <end position="208"/>
    </location>
</feature>
<evidence type="ECO:0000256" key="7">
    <source>
        <dbReference type="ARBA" id="ARBA00023136"/>
    </source>
</evidence>
<dbReference type="AlphaFoldDB" id="A0A1A8T9L1"/>
<evidence type="ECO:0000313" key="11">
    <source>
        <dbReference type="Proteomes" id="UP000092627"/>
    </source>
</evidence>
<evidence type="ECO:0000256" key="5">
    <source>
        <dbReference type="ARBA" id="ARBA00022692"/>
    </source>
</evidence>
<feature type="transmembrane region" description="Helical" evidence="8">
    <location>
        <begin position="24"/>
        <end position="44"/>
    </location>
</feature>
<feature type="transmembrane region" description="Helical" evidence="8">
    <location>
        <begin position="298"/>
        <end position="316"/>
    </location>
</feature>
<accession>A0A1A8T9L1</accession>
<keyword evidence="3" id="KW-0813">Transport</keyword>
<comment type="similarity">
    <text evidence="2">Belongs to the ABC-2 integral membrane protein family.</text>
</comment>
<feature type="transmembrane region" description="Helical" evidence="8">
    <location>
        <begin position="356"/>
        <end position="374"/>
    </location>
</feature>
<feature type="transmembrane region" description="Helical" evidence="8">
    <location>
        <begin position="264"/>
        <end position="286"/>
    </location>
</feature>
<reference evidence="10 11" key="1">
    <citation type="submission" date="2016-06" db="EMBL/GenBank/DDBJ databases">
        <authorList>
            <person name="Kjaerup R.B."/>
            <person name="Dalgaard T.S."/>
            <person name="Juul-Madsen H.R."/>
        </authorList>
    </citation>
    <scope>NUCLEOTIDE SEQUENCE [LARGE SCALE GENOMIC DNA]</scope>
    <source>
        <strain evidence="10 11">CECT 5080</strain>
    </source>
</reference>
<dbReference type="Gene3D" id="3.40.1710.10">
    <property type="entry name" value="abc type-2 transporter like domain"/>
    <property type="match status" value="1"/>
</dbReference>
<dbReference type="GO" id="GO:0005886">
    <property type="term" value="C:plasma membrane"/>
    <property type="evidence" value="ECO:0007669"/>
    <property type="project" value="UniProtKB-SubCell"/>
</dbReference>
<keyword evidence="6 8" id="KW-1133">Transmembrane helix</keyword>
<feature type="domain" description="ABC transmembrane type-2" evidence="9">
    <location>
        <begin position="140"/>
        <end position="377"/>
    </location>
</feature>
<dbReference type="Proteomes" id="UP000092627">
    <property type="component" value="Unassembled WGS sequence"/>
</dbReference>
<dbReference type="Pfam" id="PF12698">
    <property type="entry name" value="ABC2_membrane_3"/>
    <property type="match status" value="1"/>
</dbReference>
<name>A0A1A8T9L1_9GAMM</name>
<dbReference type="PANTHER" id="PTHR30294:SF29">
    <property type="entry name" value="MULTIDRUG ABC TRANSPORTER PERMEASE YBHS-RELATED"/>
    <property type="match status" value="1"/>
</dbReference>
<sequence length="378" mass="41710">MWASLVRIWAVAIKELKQLSRDRVTFAMIVMIPLVQLILFGFAINTDARHITAGVVDYAQSHTSRALVQTVQASQTVSFTESYYSPQEATAAIIRGDIKAVLVLPHDLDRRIALHAKTLTQDPAHTLDEPIGQWLVDGSDTLIAATVRSLRNMPLTDISNTVAPKPPVTFEVVQWFNPEQRSVVNIVPGLLAIILTMTMILFTSAAIVREREQGNMEFLINTPIRPFELMLGKITPYVFAGLIQVSIILLVGHMLFAVPIRGGLLSLFGAALLFICASLTLGLVISTVAKTQLQAMQLTVFVLLPSILLSGFMFPYQAMPELAQWLAEGLPATHFMRMVRAIVLREAELSSLEPDALWLVGFTLIGLALASLRFKKKL</sequence>
<evidence type="ECO:0000256" key="4">
    <source>
        <dbReference type="ARBA" id="ARBA00022475"/>
    </source>
</evidence>
<evidence type="ECO:0000256" key="8">
    <source>
        <dbReference type="SAM" id="Phobius"/>
    </source>
</evidence>
<keyword evidence="7 8" id="KW-0472">Membrane</keyword>
<comment type="subcellular location">
    <subcellularLocation>
        <location evidence="1">Cell membrane</location>
        <topology evidence="1">Multi-pass membrane protein</topology>
    </subcellularLocation>
</comment>
<evidence type="ECO:0000313" key="10">
    <source>
        <dbReference type="EMBL" id="SBS28097.1"/>
    </source>
</evidence>